<accession>D7NBK7</accession>
<organism evidence="5 6">
    <name type="scientific">Segatella oris C735</name>
    <dbReference type="NCBI Taxonomy" id="563008"/>
    <lineage>
        <taxon>Bacteria</taxon>
        <taxon>Pseudomonadati</taxon>
        <taxon>Bacteroidota</taxon>
        <taxon>Bacteroidia</taxon>
        <taxon>Bacteroidales</taxon>
        <taxon>Prevotellaceae</taxon>
        <taxon>Segatella</taxon>
    </lineage>
</organism>
<dbReference type="InterPro" id="IPR051212">
    <property type="entry name" value="Type-I_RE_S_subunit"/>
</dbReference>
<dbReference type="Pfam" id="PF01420">
    <property type="entry name" value="Methylase_S"/>
    <property type="match status" value="1"/>
</dbReference>
<keyword evidence="6" id="KW-1185">Reference proteome</keyword>
<dbReference type="GO" id="GO:0009307">
    <property type="term" value="P:DNA restriction-modification system"/>
    <property type="evidence" value="ECO:0007669"/>
    <property type="project" value="UniProtKB-KW"/>
</dbReference>
<sequence length="407" mass="47277">MQTYDSYKDSGEQWLGRIPSHWEIRRSKFLWKETDRRSQKGTEQLLSVSQYDGVREANAESRSESLVGYKYVHKDEFVINIMLAWLGGLGVSNFEGVVSPAYCVYHLKDKQNPRFLHYLYRTPQYLAEFARHSTGIVPSRWRMYTDDFGDVLTILPPIEEQNRMVQYLDEQTSQIDEVIAQQQKMIDLLNERKQIIINNAVTKGLDPNVSMKDSGIDWIGKMPNHWELKQYKYLFYNFDNLRKPITADQRSRDNPMYDYYGASGVIDKIDYYNIDDKVLLIGEDGANLLMRNLPLVYKAKGKFWVNNHAHILKPIKDNYDFMALVMEAADYTLFITGSAQPKLSQANLNSVKLPIPPIEEQEKIVNFVNENAGILDFPLKKAKKQVELLQERKQIIINEVVTGKINV</sequence>
<dbReference type="SUPFAM" id="SSF116734">
    <property type="entry name" value="DNA methylase specificity domain"/>
    <property type="match status" value="2"/>
</dbReference>
<dbReference type="GO" id="GO:0003677">
    <property type="term" value="F:DNA binding"/>
    <property type="evidence" value="ECO:0007669"/>
    <property type="project" value="UniProtKB-KW"/>
</dbReference>
<dbReference type="eggNOG" id="COG0732">
    <property type="taxonomic scope" value="Bacteria"/>
</dbReference>
<evidence type="ECO:0000256" key="1">
    <source>
        <dbReference type="ARBA" id="ARBA00010923"/>
    </source>
</evidence>
<dbReference type="EMBL" id="GL349565">
    <property type="protein sequence ID" value="EFI49167.1"/>
    <property type="molecule type" value="Genomic_DNA"/>
</dbReference>
<dbReference type="PANTHER" id="PTHR43140:SF1">
    <property type="entry name" value="TYPE I RESTRICTION ENZYME ECOKI SPECIFICITY SUBUNIT"/>
    <property type="match status" value="1"/>
</dbReference>
<dbReference type="Gene3D" id="1.10.287.1120">
    <property type="entry name" value="Bipartite methylase S protein"/>
    <property type="match status" value="1"/>
</dbReference>
<proteinExistence type="inferred from homology"/>
<evidence type="ECO:0000313" key="5">
    <source>
        <dbReference type="EMBL" id="EFI49167.1"/>
    </source>
</evidence>
<dbReference type="InterPro" id="IPR044946">
    <property type="entry name" value="Restrct_endonuc_typeI_TRD_sf"/>
</dbReference>
<name>D7NBK7_9BACT</name>
<dbReference type="InterPro" id="IPR000055">
    <property type="entry name" value="Restrct_endonuc_typeI_TRD"/>
</dbReference>
<dbReference type="CDD" id="cd17262">
    <property type="entry name" value="RMtype1_S_Aco12261I-TRD2-CR2"/>
    <property type="match status" value="1"/>
</dbReference>
<feature type="domain" description="Type I restriction modification DNA specificity" evidence="4">
    <location>
        <begin position="239"/>
        <end position="368"/>
    </location>
</feature>
<dbReference type="Proteomes" id="UP000003805">
    <property type="component" value="Unassembled WGS sequence"/>
</dbReference>
<comment type="similarity">
    <text evidence="1">Belongs to the type-I restriction system S methylase family.</text>
</comment>
<evidence type="ECO:0000256" key="3">
    <source>
        <dbReference type="ARBA" id="ARBA00023125"/>
    </source>
</evidence>
<evidence type="ECO:0000259" key="4">
    <source>
        <dbReference type="Pfam" id="PF01420"/>
    </source>
</evidence>
<evidence type="ECO:0000256" key="2">
    <source>
        <dbReference type="ARBA" id="ARBA00022747"/>
    </source>
</evidence>
<gene>
    <name evidence="5" type="ORF">HMPREF0665_00911</name>
</gene>
<reference evidence="5 6" key="1">
    <citation type="submission" date="2010-02" db="EMBL/GenBank/DDBJ databases">
        <title>The Genome Sequence of Prevotella oris strain C735.</title>
        <authorList>
            <consortium name="The Broad Institute Genome Sequencing Platform"/>
            <person name="Ward D."/>
            <person name="Feldgarden M."/>
            <person name="Earl A."/>
            <person name="Young S.K."/>
            <person name="Zeng Q."/>
            <person name="Koehrsen M."/>
            <person name="Alvarado L."/>
            <person name="Berlin A."/>
            <person name="Bochicchio J."/>
            <person name="Borenstein D."/>
            <person name="Chapman S.B."/>
            <person name="Chen Z."/>
            <person name="Engels R."/>
            <person name="Freedman E."/>
            <person name="Gellesch M."/>
            <person name="Goldberg J."/>
            <person name="Griggs A."/>
            <person name="Gujja S."/>
            <person name="Heilman E."/>
            <person name="Heiman D."/>
            <person name="Hepburn T."/>
            <person name="Howarth C."/>
            <person name="Jen D."/>
            <person name="Larson L."/>
            <person name="Mehta T."/>
            <person name="Park D."/>
            <person name="Pearson M."/>
            <person name="Roberts A."/>
            <person name="Saif S."/>
            <person name="Shea T."/>
            <person name="Shenoy N."/>
            <person name="Sisk P."/>
            <person name="Stolte C."/>
            <person name="Sykes S."/>
            <person name="Thomson T."/>
            <person name="Walk T."/>
            <person name="White J."/>
            <person name="Yandava C."/>
            <person name="Sibley C.D."/>
            <person name="Field T.R."/>
            <person name="Grinwis M."/>
            <person name="Eshaghurshan C.S."/>
            <person name="Surette M.G."/>
            <person name="Haas B."/>
            <person name="Nusbaum C."/>
            <person name="Birren B."/>
        </authorList>
    </citation>
    <scope>NUCLEOTIDE SEQUENCE [LARGE SCALE GENOMIC DNA]</scope>
    <source>
        <strain evidence="5 6">C735</strain>
    </source>
</reference>
<dbReference type="RefSeq" id="WP_004377158.1">
    <property type="nucleotide sequence ID" value="NZ_GL349565.1"/>
</dbReference>
<keyword evidence="3" id="KW-0238">DNA-binding</keyword>
<dbReference type="Gene3D" id="3.90.220.20">
    <property type="entry name" value="DNA methylase specificity domains"/>
    <property type="match status" value="2"/>
</dbReference>
<dbReference type="HOGENOM" id="CLU_021095_0_0_10"/>
<dbReference type="PANTHER" id="PTHR43140">
    <property type="entry name" value="TYPE-1 RESTRICTION ENZYME ECOKI SPECIFICITY PROTEIN"/>
    <property type="match status" value="1"/>
</dbReference>
<keyword evidence="2" id="KW-0680">Restriction system</keyword>
<protein>
    <submittedName>
        <fullName evidence="5">Type I restriction-modification system specificity determinant</fullName>
    </submittedName>
</protein>
<evidence type="ECO:0000313" key="6">
    <source>
        <dbReference type="Proteomes" id="UP000003805"/>
    </source>
</evidence>
<dbReference type="AlphaFoldDB" id="D7NBK7"/>